<comment type="similarity">
    <text evidence="1">Belongs to the IST1 family.</text>
</comment>
<sequence>MRRDLAQLLETGQDQTARIRVEHVIQEEKTMSAYDLIVLYCELIVARLPIIESQKRCPIDLKEAISSIIYASPRCADIPELLEVRKLFSAKYGKDFTGAAIEVRPDSGVNSLIIEKLSARAPDTDTKIKVLTEVAQEHNIKWEPTAFEENIEVHQMDLLVT</sequence>
<dbReference type="GO" id="GO:0015031">
    <property type="term" value="P:protein transport"/>
    <property type="evidence" value="ECO:0007669"/>
    <property type="project" value="InterPro"/>
</dbReference>
<dbReference type="PANTHER" id="PTHR12161">
    <property type="entry name" value="IST1 FAMILY MEMBER"/>
    <property type="match status" value="1"/>
</dbReference>
<dbReference type="Gene3D" id="1.20.1260.60">
    <property type="entry name" value="Vacuolar protein sorting-associated protein Ist1"/>
    <property type="match status" value="1"/>
</dbReference>
<dbReference type="FunFam" id="1.20.1260.60:FF:000003">
    <property type="entry name" value="IST1-like protein isoform A"/>
    <property type="match status" value="1"/>
</dbReference>
<evidence type="ECO:0000313" key="3">
    <source>
        <dbReference type="Proteomes" id="UP001189122"/>
    </source>
</evidence>
<name>A0A7I8J799_SPIIN</name>
<dbReference type="Pfam" id="PF03398">
    <property type="entry name" value="Ist1"/>
    <property type="match status" value="1"/>
</dbReference>
<proteinExistence type="inferred from homology"/>
<evidence type="ECO:0000313" key="2">
    <source>
        <dbReference type="EMBL" id="CAA2626808.1"/>
    </source>
</evidence>
<dbReference type="AlphaFoldDB" id="A0A7I8J799"/>
<dbReference type="PANTHER" id="PTHR12161:SF13">
    <property type="entry name" value="REGULATOR OF VPS4 ACTIVITY IN THE MVB PATHWAY PROTEIN"/>
    <property type="match status" value="1"/>
</dbReference>
<dbReference type="EMBL" id="LR743596">
    <property type="protein sequence ID" value="CAA2626808.1"/>
    <property type="molecule type" value="Genomic_DNA"/>
</dbReference>
<gene>
    <name evidence="2" type="ORF">SI7747_09012495</name>
</gene>
<organism evidence="2">
    <name type="scientific">Spirodela intermedia</name>
    <name type="common">Intermediate duckweed</name>
    <dbReference type="NCBI Taxonomy" id="51605"/>
    <lineage>
        <taxon>Eukaryota</taxon>
        <taxon>Viridiplantae</taxon>
        <taxon>Streptophyta</taxon>
        <taxon>Embryophyta</taxon>
        <taxon>Tracheophyta</taxon>
        <taxon>Spermatophyta</taxon>
        <taxon>Magnoliopsida</taxon>
        <taxon>Liliopsida</taxon>
        <taxon>Araceae</taxon>
        <taxon>Lemnoideae</taxon>
        <taxon>Spirodela</taxon>
    </lineage>
</organism>
<reference evidence="2 3" key="1">
    <citation type="submission" date="2019-12" db="EMBL/GenBank/DDBJ databases">
        <authorList>
            <person name="Scholz U."/>
            <person name="Mascher M."/>
            <person name="Fiebig A."/>
        </authorList>
    </citation>
    <scope>NUCLEOTIDE SEQUENCE</scope>
</reference>
<dbReference type="InterPro" id="IPR042277">
    <property type="entry name" value="IST1-like"/>
</dbReference>
<protein>
    <submittedName>
        <fullName evidence="2">Uncharacterized protein</fullName>
    </submittedName>
</protein>
<dbReference type="Proteomes" id="UP001189122">
    <property type="component" value="Unassembled WGS sequence"/>
</dbReference>
<dbReference type="EMBL" id="CACRZD030000009">
    <property type="protein sequence ID" value="CAA6666106.1"/>
    <property type="molecule type" value="Genomic_DNA"/>
</dbReference>
<evidence type="ECO:0000256" key="1">
    <source>
        <dbReference type="ARBA" id="ARBA00005536"/>
    </source>
</evidence>
<dbReference type="InterPro" id="IPR005061">
    <property type="entry name" value="Ist1"/>
</dbReference>
<keyword evidence="3" id="KW-1185">Reference proteome</keyword>
<accession>A0A7I8J799</accession>